<gene>
    <name evidence="3" type="primary">LOC108680418</name>
</gene>
<dbReference type="PANTHER" id="PTHR13467">
    <property type="entry name" value="CUE DOMAIN CONTAINING PROTEIN 1"/>
    <property type="match status" value="1"/>
</dbReference>
<evidence type="ECO:0000256" key="1">
    <source>
        <dbReference type="SAM" id="MobiDB-lite"/>
    </source>
</evidence>
<dbReference type="PANTHER" id="PTHR13467:SF3">
    <property type="entry name" value="CUE DOMAIN-CONTAINING PROTEIN 1"/>
    <property type="match status" value="1"/>
</dbReference>
<evidence type="ECO:0000313" key="3">
    <source>
        <dbReference type="RefSeq" id="XP_018024720.2"/>
    </source>
</evidence>
<sequence length="736" mass="80956">MCLVAASSCLRQYLVQEQARLRYRYARWQDARVRHRWMRRQKRYRQDITDGDCQTNSVFSPDIPSPELSPKSLSDDKVLSSENGFHRKEFCDPETKTKFDFTSADGSKSWWVQKHRMMKVWMLGDQRKDQSEIDDGEEMRVMFVPANPTLGGNRTYVQFHSSGDDCREKRDGNVSRGVSFDEGQCINDEELVDPITECSSMMMQADSLNPQDVCLGNMCSCEPRACGACSAKECSLKCRTMDYSNAPNPSPSCCPTSLLYTGPSANYKCASNANLSEPCSLACTASATTTTTACVSQYQQASYSRVYPRQHFYPEPIYVPEVENSINHERKRLNYSSTKILRQMMKSEHSENEISSNTSNVASLAVLNSSAPNPGNRCCDGVYDSRSCSCTHSKRQSAFSSASPLPHAYCFSPQVPHRSADAPFPISCDDELNARPSCSSYSLEDKYKLYDNLVNCKDMDGRGGAGSSSDPIYSELNVAVATQDCEKLDESENLFNNESVPGMGVLSPQHLTQRLSENAQAREAVGGSDAELAQYLADERVALFLQNDEFMHELRANRDFMAALQREYEERVDASGCWEEGRREAAGGGGERREAGASKGGWNKLGHVDDATLRARIATMGKASRKKFAQIARVFSRSGKRCSGSPGGGSGGVSAAGVRLGGGDGSVLQAAVAREGGGTATDHLLEAAHPLIDEEDEEEEKILDDIVIGSVDVADLKEELAPMSLPQLSSSPRRAR</sequence>
<dbReference type="OrthoDB" id="5794653at2759"/>
<dbReference type="InterPro" id="IPR040192">
    <property type="entry name" value="CUEDC1"/>
</dbReference>
<dbReference type="GeneID" id="108680418"/>
<dbReference type="AlphaFoldDB" id="A0A8B7PFE6"/>
<feature type="region of interest" description="Disordered" evidence="1">
    <location>
        <begin position="51"/>
        <end position="76"/>
    </location>
</feature>
<evidence type="ECO:0000313" key="2">
    <source>
        <dbReference type="Proteomes" id="UP000694843"/>
    </source>
</evidence>
<keyword evidence="2" id="KW-1185">Reference proteome</keyword>
<dbReference type="KEGG" id="hazt:108680418"/>
<proteinExistence type="predicted"/>
<organism evidence="2 3">
    <name type="scientific">Hyalella azteca</name>
    <name type="common">Amphipod</name>
    <dbReference type="NCBI Taxonomy" id="294128"/>
    <lineage>
        <taxon>Eukaryota</taxon>
        <taxon>Metazoa</taxon>
        <taxon>Ecdysozoa</taxon>
        <taxon>Arthropoda</taxon>
        <taxon>Crustacea</taxon>
        <taxon>Multicrustacea</taxon>
        <taxon>Malacostraca</taxon>
        <taxon>Eumalacostraca</taxon>
        <taxon>Peracarida</taxon>
        <taxon>Amphipoda</taxon>
        <taxon>Senticaudata</taxon>
        <taxon>Talitrida</taxon>
        <taxon>Talitroidea</taxon>
        <taxon>Hyalellidae</taxon>
        <taxon>Hyalella</taxon>
    </lineage>
</organism>
<dbReference type="Proteomes" id="UP000694843">
    <property type="component" value="Unplaced"/>
</dbReference>
<feature type="region of interest" description="Disordered" evidence="1">
    <location>
        <begin position="581"/>
        <end position="603"/>
    </location>
</feature>
<name>A0A8B7PFE6_HYAAZ</name>
<protein>
    <submittedName>
        <fullName evidence="3">Uncharacterized protein LOC108680418 isoform X1</fullName>
    </submittedName>
</protein>
<feature type="compositionally biased region" description="Basic and acidic residues" evidence="1">
    <location>
        <begin position="581"/>
        <end position="596"/>
    </location>
</feature>
<reference evidence="3" key="1">
    <citation type="submission" date="2025-08" db="UniProtKB">
        <authorList>
            <consortium name="RefSeq"/>
        </authorList>
    </citation>
    <scope>IDENTIFICATION</scope>
    <source>
        <tissue evidence="3">Whole organism</tissue>
    </source>
</reference>
<dbReference type="RefSeq" id="XP_018024720.2">
    <property type="nucleotide sequence ID" value="XM_018169231.2"/>
</dbReference>
<accession>A0A8B7PFE6</accession>